<reference evidence="1" key="1">
    <citation type="submission" date="2015-07" db="EMBL/GenBank/DDBJ databases">
        <title>Adaptation to a free-living lifestyle via gene acquisitions in the diplomonad Trepomonas sp. PC1.</title>
        <authorList>
            <person name="Xu F."/>
            <person name="Jerlstrom-Hultqvist J."/>
            <person name="Kolisko M."/>
            <person name="Simpson A.G.B."/>
            <person name="Roger A.J."/>
            <person name="Svard S.G."/>
            <person name="Andersson J.O."/>
        </authorList>
    </citation>
    <scope>NUCLEOTIDE SEQUENCE</scope>
    <source>
        <strain evidence="1">PC1</strain>
    </source>
</reference>
<dbReference type="AlphaFoldDB" id="A0A146KBH6"/>
<evidence type="ECO:0000313" key="1">
    <source>
        <dbReference type="EMBL" id="JAP93065.1"/>
    </source>
</evidence>
<protein>
    <recommendedName>
        <fullName evidence="2">START domain-containing protein</fullName>
    </recommendedName>
</protein>
<organism evidence="1">
    <name type="scientific">Trepomonas sp. PC1</name>
    <dbReference type="NCBI Taxonomy" id="1076344"/>
    <lineage>
        <taxon>Eukaryota</taxon>
        <taxon>Metamonada</taxon>
        <taxon>Diplomonadida</taxon>
        <taxon>Hexamitidae</taxon>
        <taxon>Hexamitinae</taxon>
        <taxon>Trepomonas</taxon>
    </lineage>
</organism>
<dbReference type="Gene3D" id="3.30.530.20">
    <property type="match status" value="1"/>
</dbReference>
<feature type="non-terminal residue" evidence="1">
    <location>
        <position position="1"/>
    </location>
</feature>
<dbReference type="EMBL" id="GDID01003541">
    <property type="protein sequence ID" value="JAP93065.1"/>
    <property type="molecule type" value="Transcribed_RNA"/>
</dbReference>
<gene>
    <name evidence="1" type="ORF">TPC1_14783</name>
</gene>
<accession>A0A146KBH6</accession>
<evidence type="ECO:0008006" key="2">
    <source>
        <dbReference type="Google" id="ProtNLM"/>
    </source>
</evidence>
<sequence length="195" mass="22383">ISEERKNQIAKQADQKFIDTLKWVSEIPTKKDEKFNDKIKYHKVELKDSNFAGIRAYCTSQKTITDILLQIQSGFIQPKEAIMTVDSVERLAIDDKTFVTYAQMHAKMSGKTEQVTLLTTKKVDNKTVVVQTTVDLEELPEVAKRPNLRAQIFWLEEKQDSVDIEYFYHMDIPGAPAMMVNLGIKKRAGVLENLM</sequence>
<dbReference type="SUPFAM" id="SSF55961">
    <property type="entry name" value="Bet v1-like"/>
    <property type="match status" value="1"/>
</dbReference>
<dbReference type="InterPro" id="IPR023393">
    <property type="entry name" value="START-like_dom_sf"/>
</dbReference>
<proteinExistence type="predicted"/>
<name>A0A146KBH6_9EUKA</name>